<sequence length="260" mass="29645">MTSLLFVFRYFINTDSYEEGGPIFFYTGNEGKLEGFAQNTGFMWDIAPEFKAAVVFAEHRFYGKTQPYGEKSYNTTEHLGYLSSEQALADFVLLVDYLKQQRLKGAENSAVIAFGGSYGGMLSAWIRTKYPHKVDGYVDKLNEGRNYLNEIFHLEEKSRLETQDDHRFLAAFIREVFESMAMVNYPYPTEFLSPLPGWPVKEACKFLVTVPKSDKEAARQLYEVTNLYYNHTGTTESFCANAERCAGAFAALGDPMGWPW</sequence>
<dbReference type="PANTHER" id="PTHR11010">
    <property type="entry name" value="PROTEASE S28 PRO-X CARBOXYPEPTIDASE-RELATED"/>
    <property type="match status" value="1"/>
</dbReference>
<keyword evidence="4" id="KW-0378">Hydrolase</keyword>
<keyword evidence="2" id="KW-0645">Protease</keyword>
<evidence type="ECO:0000256" key="6">
    <source>
        <dbReference type="ARBA" id="ARBA00023180"/>
    </source>
</evidence>
<evidence type="ECO:0000256" key="4">
    <source>
        <dbReference type="ARBA" id="ARBA00022801"/>
    </source>
</evidence>
<dbReference type="Proteomes" id="UP000270094">
    <property type="component" value="Unassembled WGS sequence"/>
</dbReference>
<keyword evidence="6" id="KW-0325">Glycoprotein</keyword>
<dbReference type="SUPFAM" id="SSF53474">
    <property type="entry name" value="alpha/beta-Hydrolases"/>
    <property type="match status" value="1"/>
</dbReference>
<comment type="similarity">
    <text evidence="1">Belongs to the peptidase S28 family.</text>
</comment>
<dbReference type="InterPro" id="IPR008758">
    <property type="entry name" value="Peptidase_S28"/>
</dbReference>
<evidence type="ECO:0000313" key="7">
    <source>
        <dbReference type="EMBL" id="VDM82271.1"/>
    </source>
</evidence>
<evidence type="ECO:0000313" key="8">
    <source>
        <dbReference type="Proteomes" id="UP000270094"/>
    </source>
</evidence>
<evidence type="ECO:0000256" key="3">
    <source>
        <dbReference type="ARBA" id="ARBA00022729"/>
    </source>
</evidence>
<dbReference type="PANTHER" id="PTHR11010:SF38">
    <property type="entry name" value="LYSOSOMAL PRO-X CARBOXYPEPTIDASE"/>
    <property type="match status" value="1"/>
</dbReference>
<dbReference type="GO" id="GO:0006508">
    <property type="term" value="P:proteolysis"/>
    <property type="evidence" value="ECO:0007669"/>
    <property type="project" value="UniProtKB-KW"/>
</dbReference>
<dbReference type="FunFam" id="1.20.120.980:FF:000007">
    <property type="entry name" value="Predicted protein"/>
    <property type="match status" value="1"/>
</dbReference>
<reference evidence="7 8" key="1">
    <citation type="submission" date="2018-11" db="EMBL/GenBank/DDBJ databases">
        <authorList>
            <consortium name="Pathogen Informatics"/>
        </authorList>
    </citation>
    <scope>NUCLEOTIDE SEQUENCE [LARGE SCALE GENOMIC DNA]</scope>
</reference>
<dbReference type="OrthoDB" id="2130629at2759"/>
<evidence type="ECO:0000256" key="2">
    <source>
        <dbReference type="ARBA" id="ARBA00022670"/>
    </source>
</evidence>
<dbReference type="GO" id="GO:0070008">
    <property type="term" value="F:serine-type exopeptidase activity"/>
    <property type="evidence" value="ECO:0007669"/>
    <property type="project" value="InterPro"/>
</dbReference>
<feature type="non-terminal residue" evidence="7">
    <location>
        <position position="260"/>
    </location>
</feature>
<dbReference type="EMBL" id="UYYB01116815">
    <property type="protein sequence ID" value="VDM82271.1"/>
    <property type="molecule type" value="Genomic_DNA"/>
</dbReference>
<dbReference type="InterPro" id="IPR029058">
    <property type="entry name" value="AB_hydrolase_fold"/>
</dbReference>
<protein>
    <submittedName>
        <fullName evidence="7">Uncharacterized protein</fullName>
    </submittedName>
</protein>
<name>A0A3P7J9Y0_STRVU</name>
<keyword evidence="8" id="KW-1185">Reference proteome</keyword>
<keyword evidence="3" id="KW-0732">Signal</keyword>
<proteinExistence type="inferred from homology"/>
<dbReference type="AlphaFoldDB" id="A0A3P7J9Y0"/>
<dbReference type="Pfam" id="PF05577">
    <property type="entry name" value="Peptidase_S28"/>
    <property type="match status" value="2"/>
</dbReference>
<dbReference type="GO" id="GO:0008239">
    <property type="term" value="F:dipeptidyl-peptidase activity"/>
    <property type="evidence" value="ECO:0007669"/>
    <property type="project" value="TreeGrafter"/>
</dbReference>
<organism evidence="7 8">
    <name type="scientific">Strongylus vulgaris</name>
    <name type="common">Blood worm</name>
    <dbReference type="NCBI Taxonomy" id="40348"/>
    <lineage>
        <taxon>Eukaryota</taxon>
        <taxon>Metazoa</taxon>
        <taxon>Ecdysozoa</taxon>
        <taxon>Nematoda</taxon>
        <taxon>Chromadorea</taxon>
        <taxon>Rhabditida</taxon>
        <taxon>Rhabditina</taxon>
        <taxon>Rhabditomorpha</taxon>
        <taxon>Strongyloidea</taxon>
        <taxon>Strongylidae</taxon>
        <taxon>Strongylus</taxon>
    </lineage>
</organism>
<gene>
    <name evidence="7" type="ORF">SVUK_LOCUS17269</name>
</gene>
<dbReference type="Gene3D" id="3.40.50.1820">
    <property type="entry name" value="alpha/beta hydrolase"/>
    <property type="match status" value="1"/>
</dbReference>
<evidence type="ECO:0000256" key="5">
    <source>
        <dbReference type="ARBA" id="ARBA00022825"/>
    </source>
</evidence>
<keyword evidence="5" id="KW-0720">Serine protease</keyword>
<evidence type="ECO:0000256" key="1">
    <source>
        <dbReference type="ARBA" id="ARBA00011079"/>
    </source>
</evidence>
<accession>A0A3P7J9Y0</accession>